<dbReference type="GO" id="GO:0003676">
    <property type="term" value="F:nucleic acid binding"/>
    <property type="evidence" value="ECO:0007669"/>
    <property type="project" value="InterPro"/>
</dbReference>
<dbReference type="InterPro" id="IPR021109">
    <property type="entry name" value="Peptidase_aspartic_dom_sf"/>
</dbReference>
<proteinExistence type="predicted"/>
<dbReference type="Pfam" id="PF03732">
    <property type="entry name" value="Retrotrans_gag"/>
    <property type="match status" value="1"/>
</dbReference>
<gene>
    <name evidence="4" type="ORF">RHSIM_Rhsim05G0179000</name>
</gene>
<sequence length="585" mass="67707">MPPRQQRNVEDITLRDQIAESRQSNQSLQQMMNELLQRIPVTNQSTVQSEGSGRTIFDNEEEDDHSTSSASKTMAEPAFVNPWSMDRLACALENSDRSIQVHVPDFEGKLNTNEYCDWTESLEAFFDWRDLSDERKVQFVATKLKGHALIWWQQYQCSRVRKGVPKVSTWAEMKLKLDENFLPLDYAQTLYQKLHQLNQQSNQSVADYTEQFYQYLSRINLRESDDQLVASSRNVKDKAEKVAAPTFESPEAQGEGNKDPSKGISSSNKCFQCGEPGHRSYECPKKKAELNLMNEEEQEPTYDEEVFEKVQCEPDFDAQSLLIQQVLVAPMDRAEMIFDDEECCKAAAMVDWSKPPIYDEYPEDVGIALGELTSVLLVHNTQRSPTWVSNKRKSDDSNWTDEFVYEQRTKLFETYGVIHGFECLFIMDSGSQGNYVSQKLVSFLKLLIEYLSKPYHVSWVNQGSRIPVIKRCLVEFSIGSQYWDKIWCNVLPMESYDVLLGRPWQCDKDVNYQGRKNVYELKMNGNSIKLFPTLEKMKREKHCGKSYSIHTKKEEEGPDHVVAKKLQKLKHEFFSEERENNAGAK</sequence>
<reference evidence="4" key="1">
    <citation type="submission" date="2019-11" db="EMBL/GenBank/DDBJ databases">
        <authorList>
            <person name="Liu Y."/>
            <person name="Hou J."/>
            <person name="Li T.-Q."/>
            <person name="Guan C.-H."/>
            <person name="Wu X."/>
            <person name="Wu H.-Z."/>
            <person name="Ling F."/>
            <person name="Zhang R."/>
            <person name="Shi X.-G."/>
            <person name="Ren J.-P."/>
            <person name="Chen E.-F."/>
            <person name="Sun J.-M."/>
        </authorList>
    </citation>
    <scope>NUCLEOTIDE SEQUENCE</scope>
    <source>
        <strain evidence="4">Adult_tree_wgs_1</strain>
        <tissue evidence="4">Leaves</tissue>
    </source>
</reference>
<dbReference type="SUPFAM" id="SSF57756">
    <property type="entry name" value="Retrovirus zinc finger-like domains"/>
    <property type="match status" value="1"/>
</dbReference>
<dbReference type="PANTHER" id="PTHR35046:SF18">
    <property type="entry name" value="RNA-DIRECTED DNA POLYMERASE"/>
    <property type="match status" value="1"/>
</dbReference>
<organism evidence="4 5">
    <name type="scientific">Rhododendron simsii</name>
    <name type="common">Sims's rhododendron</name>
    <dbReference type="NCBI Taxonomy" id="118357"/>
    <lineage>
        <taxon>Eukaryota</taxon>
        <taxon>Viridiplantae</taxon>
        <taxon>Streptophyta</taxon>
        <taxon>Embryophyta</taxon>
        <taxon>Tracheophyta</taxon>
        <taxon>Spermatophyta</taxon>
        <taxon>Magnoliopsida</taxon>
        <taxon>eudicotyledons</taxon>
        <taxon>Gunneridae</taxon>
        <taxon>Pentapetalae</taxon>
        <taxon>asterids</taxon>
        <taxon>Ericales</taxon>
        <taxon>Ericaceae</taxon>
        <taxon>Ericoideae</taxon>
        <taxon>Rhodoreae</taxon>
        <taxon>Rhododendron</taxon>
    </lineage>
</organism>
<dbReference type="PANTHER" id="PTHR35046">
    <property type="entry name" value="ZINC KNUCKLE (CCHC-TYPE) FAMILY PROTEIN"/>
    <property type="match status" value="1"/>
</dbReference>
<dbReference type="Gene3D" id="2.40.70.10">
    <property type="entry name" value="Acid Proteases"/>
    <property type="match status" value="1"/>
</dbReference>
<dbReference type="OrthoDB" id="1934635at2759"/>
<dbReference type="Gene3D" id="4.10.60.10">
    <property type="entry name" value="Zinc finger, CCHC-type"/>
    <property type="match status" value="1"/>
</dbReference>
<evidence type="ECO:0000313" key="4">
    <source>
        <dbReference type="EMBL" id="KAF7144212.1"/>
    </source>
</evidence>
<accession>A0A834H2H1</accession>
<evidence type="ECO:0000256" key="2">
    <source>
        <dbReference type="SAM" id="MobiDB-lite"/>
    </source>
</evidence>
<feature type="region of interest" description="Disordered" evidence="2">
    <location>
        <begin position="232"/>
        <end position="266"/>
    </location>
</feature>
<dbReference type="Proteomes" id="UP000626092">
    <property type="component" value="Unassembled WGS sequence"/>
</dbReference>
<protein>
    <recommendedName>
        <fullName evidence="3">CCHC-type domain-containing protein</fullName>
    </recommendedName>
</protein>
<dbReference type="InterPro" id="IPR001878">
    <property type="entry name" value="Znf_CCHC"/>
</dbReference>
<feature type="domain" description="CCHC-type" evidence="3">
    <location>
        <begin position="269"/>
        <end position="285"/>
    </location>
</feature>
<keyword evidence="5" id="KW-1185">Reference proteome</keyword>
<keyword evidence="1" id="KW-0862">Zinc</keyword>
<keyword evidence="1" id="KW-0863">Zinc-finger</keyword>
<name>A0A834H2H1_RHOSS</name>
<dbReference type="SMART" id="SM00343">
    <property type="entry name" value="ZnF_C2HC"/>
    <property type="match status" value="1"/>
</dbReference>
<dbReference type="GO" id="GO:0008270">
    <property type="term" value="F:zinc ion binding"/>
    <property type="evidence" value="ECO:0007669"/>
    <property type="project" value="UniProtKB-KW"/>
</dbReference>
<feature type="compositionally biased region" description="Polar residues" evidence="2">
    <location>
        <begin position="42"/>
        <end position="52"/>
    </location>
</feature>
<dbReference type="Pfam" id="PF08284">
    <property type="entry name" value="RVP_2"/>
    <property type="match status" value="1"/>
</dbReference>
<evidence type="ECO:0000313" key="5">
    <source>
        <dbReference type="Proteomes" id="UP000626092"/>
    </source>
</evidence>
<evidence type="ECO:0000256" key="1">
    <source>
        <dbReference type="PROSITE-ProRule" id="PRU00047"/>
    </source>
</evidence>
<dbReference type="Pfam" id="PF00098">
    <property type="entry name" value="zf-CCHC"/>
    <property type="match status" value="1"/>
</dbReference>
<dbReference type="EMBL" id="WJXA01000005">
    <property type="protein sequence ID" value="KAF7144212.1"/>
    <property type="molecule type" value="Genomic_DNA"/>
</dbReference>
<dbReference type="CDD" id="cd00303">
    <property type="entry name" value="retropepsin_like"/>
    <property type="match status" value="1"/>
</dbReference>
<feature type="region of interest" description="Disordered" evidence="2">
    <location>
        <begin position="42"/>
        <end position="73"/>
    </location>
</feature>
<evidence type="ECO:0000259" key="3">
    <source>
        <dbReference type="PROSITE" id="PS50158"/>
    </source>
</evidence>
<keyword evidence="1" id="KW-0479">Metal-binding</keyword>
<dbReference type="PROSITE" id="PS50158">
    <property type="entry name" value="ZF_CCHC"/>
    <property type="match status" value="1"/>
</dbReference>
<comment type="caution">
    <text evidence="4">The sequence shown here is derived from an EMBL/GenBank/DDBJ whole genome shotgun (WGS) entry which is preliminary data.</text>
</comment>
<dbReference type="InterPro" id="IPR005162">
    <property type="entry name" value="Retrotrans_gag_dom"/>
</dbReference>
<dbReference type="InterPro" id="IPR036875">
    <property type="entry name" value="Znf_CCHC_sf"/>
</dbReference>
<dbReference type="AlphaFoldDB" id="A0A834H2H1"/>